<dbReference type="GO" id="GO:0003755">
    <property type="term" value="F:peptidyl-prolyl cis-trans isomerase activity"/>
    <property type="evidence" value="ECO:0007669"/>
    <property type="project" value="UniProtKB-UniRule"/>
</dbReference>
<dbReference type="PANTHER" id="PTHR45625">
    <property type="entry name" value="PEPTIDYL-PROLYL CIS-TRANS ISOMERASE-RELATED"/>
    <property type="match status" value="1"/>
</dbReference>
<evidence type="ECO:0000259" key="4">
    <source>
        <dbReference type="PROSITE" id="PS50072"/>
    </source>
</evidence>
<dbReference type="PROSITE" id="PS50072">
    <property type="entry name" value="CSA_PPIASE_2"/>
    <property type="match status" value="1"/>
</dbReference>
<dbReference type="Pfam" id="PF00160">
    <property type="entry name" value="Pro_isomerase"/>
    <property type="match status" value="1"/>
</dbReference>
<dbReference type="OrthoDB" id="5507614at2"/>
<feature type="region of interest" description="Disordered" evidence="3">
    <location>
        <begin position="23"/>
        <end position="48"/>
    </location>
</feature>
<dbReference type="SUPFAM" id="SSF50891">
    <property type="entry name" value="Cyclophilin-like"/>
    <property type="match status" value="1"/>
</dbReference>
<dbReference type="InterPro" id="IPR002130">
    <property type="entry name" value="Cyclophilin-type_PPIase_dom"/>
</dbReference>
<evidence type="ECO:0000313" key="6">
    <source>
        <dbReference type="Proteomes" id="UP000321196"/>
    </source>
</evidence>
<feature type="chain" id="PRO_5039750241" description="Peptidyl-prolyl cis-trans isomerase" evidence="2">
    <location>
        <begin position="28"/>
        <end position="235"/>
    </location>
</feature>
<evidence type="ECO:0000256" key="1">
    <source>
        <dbReference type="ARBA" id="ARBA00002388"/>
    </source>
</evidence>
<comment type="catalytic activity">
    <reaction evidence="2">
        <text>[protein]-peptidylproline (omega=180) = [protein]-peptidylproline (omega=0)</text>
        <dbReference type="Rhea" id="RHEA:16237"/>
        <dbReference type="Rhea" id="RHEA-COMP:10747"/>
        <dbReference type="Rhea" id="RHEA-COMP:10748"/>
        <dbReference type="ChEBI" id="CHEBI:83833"/>
        <dbReference type="ChEBI" id="CHEBI:83834"/>
        <dbReference type="EC" id="5.2.1.8"/>
    </reaction>
</comment>
<name>A0A5C8HLV2_9MICO</name>
<feature type="signal peptide" evidence="2">
    <location>
        <begin position="1"/>
        <end position="27"/>
    </location>
</feature>
<dbReference type="EMBL" id="VRSW01000006">
    <property type="protein sequence ID" value="TXK02723.1"/>
    <property type="molecule type" value="Genomic_DNA"/>
</dbReference>
<keyword evidence="6" id="KW-1185">Reference proteome</keyword>
<dbReference type="PROSITE" id="PS51257">
    <property type="entry name" value="PROKAR_LIPOPROTEIN"/>
    <property type="match status" value="1"/>
</dbReference>
<dbReference type="RefSeq" id="WP_147826657.1">
    <property type="nucleotide sequence ID" value="NZ_BAAARG010000005.1"/>
</dbReference>
<dbReference type="InterPro" id="IPR029000">
    <property type="entry name" value="Cyclophilin-like_dom_sf"/>
</dbReference>
<sequence length="235" mass="23514">MRLLASTAATALLALTLLGCASTPSNSGSTSGGTDASDSATTSTTEPAASGTCDYFADGSASAKDGTQVPPAEPAVTGEVTATMKTSVGDLVLTLDADAAPCAVNSFVSLAEQGYYDDTSCHRLTTQGIYILQCGDPTATGMGGPGYSFADELTGTEKYEAGTLAMANAGPNTNGSQFFFVYESAPGALAPSYTSFGSFDEASLATLRDVAATGVAADGVTPVTAVDIETITISR</sequence>
<evidence type="ECO:0000313" key="5">
    <source>
        <dbReference type="EMBL" id="TXK02723.1"/>
    </source>
</evidence>
<feature type="domain" description="PPIase cyclophilin-type" evidence="4">
    <location>
        <begin position="86"/>
        <end position="233"/>
    </location>
</feature>
<dbReference type="PRINTS" id="PR00153">
    <property type="entry name" value="CSAPPISMRASE"/>
</dbReference>
<evidence type="ECO:0000256" key="3">
    <source>
        <dbReference type="SAM" id="MobiDB-lite"/>
    </source>
</evidence>
<gene>
    <name evidence="5" type="ORF">FVP60_12650</name>
</gene>
<proteinExistence type="inferred from homology"/>
<keyword evidence="2" id="KW-0732">Signal</keyword>
<dbReference type="Proteomes" id="UP000321196">
    <property type="component" value="Unassembled WGS sequence"/>
</dbReference>
<keyword evidence="2" id="KW-0697">Rotamase</keyword>
<protein>
    <recommendedName>
        <fullName evidence="2">Peptidyl-prolyl cis-trans isomerase</fullName>
        <shortName evidence="2">PPIase</shortName>
        <ecNumber evidence="2">5.2.1.8</ecNumber>
    </recommendedName>
</protein>
<comment type="caution">
    <text evidence="5">The sequence shown here is derived from an EMBL/GenBank/DDBJ whole genome shotgun (WGS) entry which is preliminary data.</text>
</comment>
<reference evidence="5 6" key="1">
    <citation type="submission" date="2019-08" db="EMBL/GenBank/DDBJ databases">
        <authorList>
            <person name="Dong K."/>
        </authorList>
    </citation>
    <scope>NUCLEOTIDE SEQUENCE [LARGE SCALE GENOMIC DNA]</scope>
    <source>
        <strain evidence="5 6">M4-8</strain>
    </source>
</reference>
<evidence type="ECO:0000256" key="2">
    <source>
        <dbReference type="RuleBase" id="RU363019"/>
    </source>
</evidence>
<dbReference type="CDD" id="cd00317">
    <property type="entry name" value="cyclophilin"/>
    <property type="match status" value="1"/>
</dbReference>
<keyword evidence="2 5" id="KW-0413">Isomerase</keyword>
<dbReference type="Gene3D" id="2.40.100.10">
    <property type="entry name" value="Cyclophilin-like"/>
    <property type="match status" value="1"/>
</dbReference>
<dbReference type="AlphaFoldDB" id="A0A5C8HLV2"/>
<comment type="similarity">
    <text evidence="2">Belongs to the cyclophilin-type PPIase family.</text>
</comment>
<accession>A0A5C8HLV2</accession>
<comment type="function">
    <text evidence="1 2">PPIases accelerate the folding of proteins. It catalyzes the cis-trans isomerization of proline imidic peptide bonds in oligopeptides.</text>
</comment>
<dbReference type="EC" id="5.2.1.8" evidence="2"/>
<dbReference type="PANTHER" id="PTHR45625:SF3">
    <property type="entry name" value="PEPTIDYL-PROLYL CIS-TRANS ISOMERASE B-RELATED"/>
    <property type="match status" value="1"/>
</dbReference>
<dbReference type="InterPro" id="IPR044666">
    <property type="entry name" value="Cyclophilin_A-like"/>
</dbReference>
<organism evidence="5 6">
    <name type="scientific">Microbacterium mitrae</name>
    <dbReference type="NCBI Taxonomy" id="664640"/>
    <lineage>
        <taxon>Bacteria</taxon>
        <taxon>Bacillati</taxon>
        <taxon>Actinomycetota</taxon>
        <taxon>Actinomycetes</taxon>
        <taxon>Micrococcales</taxon>
        <taxon>Microbacteriaceae</taxon>
        <taxon>Microbacterium</taxon>
    </lineage>
</organism>